<keyword evidence="4" id="KW-1185">Reference proteome</keyword>
<comment type="caution">
    <text evidence="3">The sequence shown here is derived from an EMBL/GenBank/DDBJ whole genome shotgun (WGS) entry which is preliminary data.</text>
</comment>
<evidence type="ECO:0000313" key="3">
    <source>
        <dbReference type="EMBL" id="TMW58932.1"/>
    </source>
</evidence>
<evidence type="ECO:0000256" key="1">
    <source>
        <dbReference type="SAM" id="MobiDB-lite"/>
    </source>
</evidence>
<dbReference type="AlphaFoldDB" id="A0A8K1CAL1"/>
<feature type="compositionally biased region" description="Basic and acidic residues" evidence="1">
    <location>
        <begin position="46"/>
        <end position="64"/>
    </location>
</feature>
<dbReference type="InterPro" id="IPR052050">
    <property type="entry name" value="SecEffector_AnkRepeat"/>
</dbReference>
<sequence length="455" mass="51432">MDTRVGWEHARDSHGRVLYVNPLTREISWSLPTDDPQTGWQETTDGDGRVVDHTARRHPGRPDPKPSSYEGLGRVADPLSPPLVHNSTVAVDRGWIYWLARFSDQPCKDMELLAERSDFIGAFWLHDRLKRIGCLECSKQFMYMTVESADLAQVTWHMRNCEIHSLQDWLYAAVWIGRVDVVDWICRDKSSVNHLRVQSARRGPRKRKSLFHSVDASLVSIQECFESELMEMEAEMNVNEEAAQKGAAFSALSSIAVDLAATHGNRHILDCEPLHAASTTSTGWETLDPMSQDDYEVRVGCTVIGLYDAIINGHFEIVQWICDNQPVLSNWPKLEDGAQLLLKLLDKPTRKDMLEFFGRERGMRLDPHDLEEAVRRQDVERVRLIGELDLVESASSAVDIAAVQGNYQLLQILVREGAPLECTAQAMDGGPREATCELSNSYMHLAHPAHVGRWI</sequence>
<dbReference type="InterPro" id="IPR036020">
    <property type="entry name" value="WW_dom_sf"/>
</dbReference>
<dbReference type="Gene3D" id="1.25.40.20">
    <property type="entry name" value="Ankyrin repeat-containing domain"/>
    <property type="match status" value="1"/>
</dbReference>
<dbReference type="Proteomes" id="UP000794436">
    <property type="component" value="Unassembled WGS sequence"/>
</dbReference>
<dbReference type="SUPFAM" id="SSF51045">
    <property type="entry name" value="WW domain"/>
    <property type="match status" value="1"/>
</dbReference>
<evidence type="ECO:0000259" key="2">
    <source>
        <dbReference type="PROSITE" id="PS50020"/>
    </source>
</evidence>
<dbReference type="EMBL" id="SPLM01000110">
    <property type="protein sequence ID" value="TMW58932.1"/>
    <property type="molecule type" value="Genomic_DNA"/>
</dbReference>
<accession>A0A8K1CAL1</accession>
<proteinExistence type="predicted"/>
<dbReference type="Gene3D" id="2.20.70.10">
    <property type="match status" value="1"/>
</dbReference>
<dbReference type="InterPro" id="IPR001202">
    <property type="entry name" value="WW_dom"/>
</dbReference>
<dbReference type="OrthoDB" id="3045089at2759"/>
<name>A0A8K1CAL1_PYTOL</name>
<dbReference type="InterPro" id="IPR036770">
    <property type="entry name" value="Ankyrin_rpt-contain_sf"/>
</dbReference>
<gene>
    <name evidence="3" type="ORF">Poli38472_007077</name>
</gene>
<evidence type="ECO:0000313" key="4">
    <source>
        <dbReference type="Proteomes" id="UP000794436"/>
    </source>
</evidence>
<protein>
    <recommendedName>
        <fullName evidence="2">WW domain-containing protein</fullName>
    </recommendedName>
</protein>
<reference evidence="3" key="1">
    <citation type="submission" date="2019-03" db="EMBL/GenBank/DDBJ databases">
        <title>Long read genome sequence of the mycoparasitic Pythium oligandrum ATCC 38472 isolated from sugarbeet rhizosphere.</title>
        <authorList>
            <person name="Gaulin E."/>
        </authorList>
    </citation>
    <scope>NUCLEOTIDE SEQUENCE</scope>
    <source>
        <strain evidence="3">ATCC 38472_TT</strain>
    </source>
</reference>
<dbReference type="CDD" id="cd00201">
    <property type="entry name" value="WW"/>
    <property type="match status" value="1"/>
</dbReference>
<feature type="region of interest" description="Disordered" evidence="1">
    <location>
        <begin position="30"/>
        <end position="72"/>
    </location>
</feature>
<feature type="domain" description="WW" evidence="2">
    <location>
        <begin position="1"/>
        <end position="34"/>
    </location>
</feature>
<dbReference type="PROSITE" id="PS50020">
    <property type="entry name" value="WW_DOMAIN_2"/>
    <property type="match status" value="1"/>
</dbReference>
<dbReference type="PANTHER" id="PTHR46586">
    <property type="entry name" value="ANKYRIN REPEAT-CONTAINING PROTEIN"/>
    <property type="match status" value="1"/>
</dbReference>
<dbReference type="SUPFAM" id="SSF140860">
    <property type="entry name" value="Pseudo ankyrin repeat-like"/>
    <property type="match status" value="1"/>
</dbReference>
<dbReference type="PANTHER" id="PTHR46586:SF3">
    <property type="entry name" value="ANKYRIN REPEAT-CONTAINING PROTEIN"/>
    <property type="match status" value="1"/>
</dbReference>
<organism evidence="3 4">
    <name type="scientific">Pythium oligandrum</name>
    <name type="common">Mycoparasitic fungus</name>
    <dbReference type="NCBI Taxonomy" id="41045"/>
    <lineage>
        <taxon>Eukaryota</taxon>
        <taxon>Sar</taxon>
        <taxon>Stramenopiles</taxon>
        <taxon>Oomycota</taxon>
        <taxon>Peronosporomycetes</taxon>
        <taxon>Pythiales</taxon>
        <taxon>Pythiaceae</taxon>
        <taxon>Pythium</taxon>
    </lineage>
</organism>